<name>B9RKU5_RICCO</name>
<evidence type="ECO:0000313" key="1">
    <source>
        <dbReference type="EMBL" id="EEF48293.1"/>
    </source>
</evidence>
<organism evidence="1 2">
    <name type="scientific">Ricinus communis</name>
    <name type="common">Castor bean</name>
    <dbReference type="NCBI Taxonomy" id="3988"/>
    <lineage>
        <taxon>Eukaryota</taxon>
        <taxon>Viridiplantae</taxon>
        <taxon>Streptophyta</taxon>
        <taxon>Embryophyta</taxon>
        <taxon>Tracheophyta</taxon>
        <taxon>Spermatophyta</taxon>
        <taxon>Magnoliopsida</taxon>
        <taxon>eudicotyledons</taxon>
        <taxon>Gunneridae</taxon>
        <taxon>Pentapetalae</taxon>
        <taxon>rosids</taxon>
        <taxon>fabids</taxon>
        <taxon>Malpighiales</taxon>
        <taxon>Euphorbiaceae</taxon>
        <taxon>Acalyphoideae</taxon>
        <taxon>Acalypheae</taxon>
        <taxon>Ricinus</taxon>
    </lineage>
</organism>
<accession>B9RKU5</accession>
<dbReference type="EMBL" id="EQ973784">
    <property type="protein sequence ID" value="EEF48293.1"/>
    <property type="molecule type" value="Genomic_DNA"/>
</dbReference>
<keyword evidence="2" id="KW-1185">Reference proteome</keyword>
<dbReference type="AlphaFoldDB" id="B9RKU5"/>
<reference evidence="2" key="1">
    <citation type="journal article" date="2010" name="Nat. Biotechnol.">
        <title>Draft genome sequence of the oilseed species Ricinus communis.</title>
        <authorList>
            <person name="Chan A.P."/>
            <person name="Crabtree J."/>
            <person name="Zhao Q."/>
            <person name="Lorenzi H."/>
            <person name="Orvis J."/>
            <person name="Puiu D."/>
            <person name="Melake-Berhan A."/>
            <person name="Jones K.M."/>
            <person name="Redman J."/>
            <person name="Chen G."/>
            <person name="Cahoon E.B."/>
            <person name="Gedil M."/>
            <person name="Stanke M."/>
            <person name="Haas B.J."/>
            <person name="Wortman J.R."/>
            <person name="Fraser-Liggett C.M."/>
            <person name="Ravel J."/>
            <person name="Rabinowicz P.D."/>
        </authorList>
    </citation>
    <scope>NUCLEOTIDE SEQUENCE [LARGE SCALE GENOMIC DNA]</scope>
    <source>
        <strain evidence="2">cv. Hale</strain>
    </source>
</reference>
<evidence type="ECO:0000313" key="2">
    <source>
        <dbReference type="Proteomes" id="UP000008311"/>
    </source>
</evidence>
<gene>
    <name evidence="1" type="ORF">RCOM_1053520</name>
</gene>
<protein>
    <submittedName>
        <fullName evidence="1">Uncharacterized protein</fullName>
    </submittedName>
</protein>
<proteinExistence type="predicted"/>
<dbReference type="InParanoid" id="B9RKU5"/>
<dbReference type="Proteomes" id="UP000008311">
    <property type="component" value="Unassembled WGS sequence"/>
</dbReference>
<sequence>MLNLLYRETELVSEGDHRIEIKESRRYAPAGNYDRVIEIPISGHLNIPATYFHDRSILSGRATVLKIFINGDDSGEVLNPQHFVHFSRLIFSVEPDTGCLVIRGVRARLTDFGRLRGLGWLLRRYSQGRQDERII</sequence>